<accession>A0AAE1N7C6</accession>
<dbReference type="Pfam" id="PF20431">
    <property type="entry name" value="E_motif"/>
    <property type="match status" value="1"/>
</dbReference>
<dbReference type="NCBIfam" id="TIGR00756">
    <property type="entry name" value="PPR"/>
    <property type="match status" value="2"/>
</dbReference>
<dbReference type="Pfam" id="PF14432">
    <property type="entry name" value="DYW_deaminase"/>
    <property type="match status" value="1"/>
</dbReference>
<evidence type="ECO:0000313" key="5">
    <source>
        <dbReference type="EMBL" id="KAK4284760.1"/>
    </source>
</evidence>
<feature type="repeat" description="PPR" evidence="3">
    <location>
        <begin position="168"/>
        <end position="202"/>
    </location>
</feature>
<dbReference type="PROSITE" id="PS51375">
    <property type="entry name" value="PPR"/>
    <property type="match status" value="2"/>
</dbReference>
<dbReference type="FunFam" id="1.25.40.10:FF:000690">
    <property type="entry name" value="Pentatricopeptide repeat-containing protein"/>
    <property type="match status" value="1"/>
</dbReference>
<protein>
    <recommendedName>
        <fullName evidence="4">DYW domain-containing protein</fullName>
    </recommendedName>
</protein>
<dbReference type="PANTHER" id="PTHR47926">
    <property type="entry name" value="PENTATRICOPEPTIDE REPEAT-CONTAINING PROTEIN"/>
    <property type="match status" value="1"/>
</dbReference>
<dbReference type="PANTHER" id="PTHR47926:SF461">
    <property type="entry name" value="PENTATRICOPEPTIDE REPEAT SUPERFAMILY PROTEIN"/>
    <property type="match status" value="1"/>
</dbReference>
<evidence type="ECO:0000259" key="4">
    <source>
        <dbReference type="Pfam" id="PF14432"/>
    </source>
</evidence>
<dbReference type="FunFam" id="1.25.40.10:FF:000344">
    <property type="entry name" value="Pentatricopeptide repeat-containing protein"/>
    <property type="match status" value="1"/>
</dbReference>
<dbReference type="AlphaFoldDB" id="A0AAE1N7C6"/>
<dbReference type="GO" id="GO:0009451">
    <property type="term" value="P:RNA modification"/>
    <property type="evidence" value="ECO:0007669"/>
    <property type="project" value="InterPro"/>
</dbReference>
<dbReference type="Pfam" id="PF13041">
    <property type="entry name" value="PPR_2"/>
    <property type="match status" value="2"/>
</dbReference>
<comment type="caution">
    <text evidence="5">The sequence shown here is derived from an EMBL/GenBank/DDBJ whole genome shotgun (WGS) entry which is preliminary data.</text>
</comment>
<comment type="similarity">
    <text evidence="1">Belongs to the PPR family. PCMP-H subfamily.</text>
</comment>
<evidence type="ECO:0000256" key="1">
    <source>
        <dbReference type="ARBA" id="ARBA00006643"/>
    </source>
</evidence>
<dbReference type="Gene3D" id="1.25.40.10">
    <property type="entry name" value="Tetratricopeptide repeat domain"/>
    <property type="match status" value="2"/>
</dbReference>
<dbReference type="InterPro" id="IPR046960">
    <property type="entry name" value="PPR_At4g14850-like_plant"/>
</dbReference>
<dbReference type="Proteomes" id="UP001293593">
    <property type="component" value="Unassembled WGS sequence"/>
</dbReference>
<keyword evidence="6" id="KW-1185">Reference proteome</keyword>
<dbReference type="Pfam" id="PF01535">
    <property type="entry name" value="PPR"/>
    <property type="match status" value="2"/>
</dbReference>
<feature type="domain" description="DYW" evidence="4">
    <location>
        <begin position="487"/>
        <end position="579"/>
    </location>
</feature>
<dbReference type="InterPro" id="IPR046848">
    <property type="entry name" value="E_motif"/>
</dbReference>
<sequence>MEVNTMSQALQLHAQVLKLGNTQNSDAQKILSNIFTFASLSPAGDLNHARLILKSNPSLNSYFYNTIIRAYSRSSDPTHASQALPLFLSMLHGSSHNMPGPDKFTFPFVLKCCVRLNLTLQGKQIHGLIAKMGLSSDLHIGNSLIYMYSEFGDVGAAYDVFDEMSMRDVVSWTSMIDGLVDNDQPAEAIKKFEQMLECGIDVSDATVVSVLRACAAMGALSVGKRVHKIAKERKLHSKVNVITALIDMYAKCGCIESAWKVFNDDIMDKDVFVWTAMISGLASHGHCKEAIDLFSEMEASKIKPDEKTMTAVLSACRNAGSIPQAYKILSGMCKRYGIRPTIQHYGCIVDLLARVGRLKEAEELIKTLPVKPDAILWRTLIWACNVHGDTARAKHLMKHLGLQEMDADDSGSFILASNVYASEGKWCNKAKVRELMKQKGLVKPAGCSRIEVEGVIHEFVMGHYNHSEAKKIYVKLNEVVDKLKKEGYCPKVSDVLLEVDNEEKANQLIQHSEKLALAFGLIKTSPGSEIRIVKNLRSCEDCHEFMKLVSMVYQRDIIVRDRIRFHHFKNGDCSCNNYW</sequence>
<evidence type="ECO:0000256" key="3">
    <source>
        <dbReference type="PROSITE-ProRule" id="PRU00708"/>
    </source>
</evidence>
<evidence type="ECO:0000256" key="2">
    <source>
        <dbReference type="ARBA" id="ARBA00022737"/>
    </source>
</evidence>
<feature type="repeat" description="PPR" evidence="3">
    <location>
        <begin position="270"/>
        <end position="304"/>
    </location>
</feature>
<evidence type="ECO:0000313" key="6">
    <source>
        <dbReference type="Proteomes" id="UP001293593"/>
    </source>
</evidence>
<name>A0AAE1N7C6_9FABA</name>
<dbReference type="GO" id="GO:0003729">
    <property type="term" value="F:mRNA binding"/>
    <property type="evidence" value="ECO:0007669"/>
    <property type="project" value="UniProtKB-ARBA"/>
</dbReference>
<organism evidence="5 6">
    <name type="scientific">Acacia crassicarpa</name>
    <name type="common">northern wattle</name>
    <dbReference type="NCBI Taxonomy" id="499986"/>
    <lineage>
        <taxon>Eukaryota</taxon>
        <taxon>Viridiplantae</taxon>
        <taxon>Streptophyta</taxon>
        <taxon>Embryophyta</taxon>
        <taxon>Tracheophyta</taxon>
        <taxon>Spermatophyta</taxon>
        <taxon>Magnoliopsida</taxon>
        <taxon>eudicotyledons</taxon>
        <taxon>Gunneridae</taxon>
        <taxon>Pentapetalae</taxon>
        <taxon>rosids</taxon>
        <taxon>fabids</taxon>
        <taxon>Fabales</taxon>
        <taxon>Fabaceae</taxon>
        <taxon>Caesalpinioideae</taxon>
        <taxon>mimosoid clade</taxon>
        <taxon>Acacieae</taxon>
        <taxon>Acacia</taxon>
    </lineage>
</organism>
<dbReference type="InterPro" id="IPR011990">
    <property type="entry name" value="TPR-like_helical_dom_sf"/>
</dbReference>
<gene>
    <name evidence="5" type="ORF">QN277_001544</name>
</gene>
<dbReference type="EMBL" id="JAWXYG010000001">
    <property type="protein sequence ID" value="KAK4284760.1"/>
    <property type="molecule type" value="Genomic_DNA"/>
</dbReference>
<keyword evidence="2" id="KW-0677">Repeat</keyword>
<reference evidence="5" key="1">
    <citation type="submission" date="2023-10" db="EMBL/GenBank/DDBJ databases">
        <title>Chromosome-level genome of the transformable northern wattle, Acacia crassicarpa.</title>
        <authorList>
            <person name="Massaro I."/>
            <person name="Sinha N.R."/>
            <person name="Poethig S."/>
            <person name="Leichty A.R."/>
        </authorList>
    </citation>
    <scope>NUCLEOTIDE SEQUENCE</scope>
    <source>
        <strain evidence="5">Acra3RX</strain>
        <tissue evidence="5">Leaf</tissue>
    </source>
</reference>
<dbReference type="InterPro" id="IPR002885">
    <property type="entry name" value="PPR_rpt"/>
</dbReference>
<dbReference type="GO" id="GO:0008270">
    <property type="term" value="F:zinc ion binding"/>
    <property type="evidence" value="ECO:0007669"/>
    <property type="project" value="InterPro"/>
</dbReference>
<dbReference type="InterPro" id="IPR032867">
    <property type="entry name" value="DYW_dom"/>
</dbReference>
<proteinExistence type="inferred from homology"/>